<comment type="caution">
    <text evidence="3">The sequence shown here is derived from an EMBL/GenBank/DDBJ whole genome shotgun (WGS) entry which is preliminary data.</text>
</comment>
<keyword evidence="4" id="KW-1185">Reference proteome</keyword>
<feature type="compositionally biased region" description="Basic and acidic residues" evidence="1">
    <location>
        <begin position="266"/>
        <end position="285"/>
    </location>
</feature>
<gene>
    <name evidence="3" type="ORF">QBC46DRAFT_319554</name>
</gene>
<dbReference type="AlphaFoldDB" id="A0AAN6S191"/>
<dbReference type="PANTHER" id="PTHR35391">
    <property type="entry name" value="C2H2-TYPE DOMAIN-CONTAINING PROTEIN-RELATED"/>
    <property type="match status" value="1"/>
</dbReference>
<reference evidence="4" key="1">
    <citation type="journal article" date="2023" name="Mol. Phylogenet. Evol.">
        <title>Genome-scale phylogeny and comparative genomics of the fungal order Sordariales.</title>
        <authorList>
            <person name="Hensen N."/>
            <person name="Bonometti L."/>
            <person name="Westerberg I."/>
            <person name="Brannstrom I.O."/>
            <person name="Guillou S."/>
            <person name="Cros-Aarteil S."/>
            <person name="Calhoun S."/>
            <person name="Haridas S."/>
            <person name="Kuo A."/>
            <person name="Mondo S."/>
            <person name="Pangilinan J."/>
            <person name="Riley R."/>
            <person name="LaButti K."/>
            <person name="Andreopoulos B."/>
            <person name="Lipzen A."/>
            <person name="Chen C."/>
            <person name="Yan M."/>
            <person name="Daum C."/>
            <person name="Ng V."/>
            <person name="Clum A."/>
            <person name="Steindorff A."/>
            <person name="Ohm R.A."/>
            <person name="Martin F."/>
            <person name="Silar P."/>
            <person name="Natvig D.O."/>
            <person name="Lalanne C."/>
            <person name="Gautier V."/>
            <person name="Ament-Velasquez S.L."/>
            <person name="Kruys A."/>
            <person name="Hutchinson M.I."/>
            <person name="Powell A.J."/>
            <person name="Barry K."/>
            <person name="Miller A.N."/>
            <person name="Grigoriev I.V."/>
            <person name="Debuchy R."/>
            <person name="Gladieux P."/>
            <person name="Hiltunen Thoren M."/>
            <person name="Johannesson H."/>
        </authorList>
    </citation>
    <scope>NUCLEOTIDE SEQUENCE [LARGE SCALE GENOMIC DNA]</scope>
    <source>
        <strain evidence="4">CBS 340.73</strain>
    </source>
</reference>
<dbReference type="PANTHER" id="PTHR35391:SF7">
    <property type="entry name" value="C2H2-TYPE DOMAIN-CONTAINING PROTEIN"/>
    <property type="match status" value="1"/>
</dbReference>
<evidence type="ECO:0000259" key="2">
    <source>
        <dbReference type="Pfam" id="PF26082"/>
    </source>
</evidence>
<dbReference type="EMBL" id="MU853853">
    <property type="protein sequence ID" value="KAK3937487.1"/>
    <property type="molecule type" value="Genomic_DNA"/>
</dbReference>
<evidence type="ECO:0000313" key="3">
    <source>
        <dbReference type="EMBL" id="KAK3937487.1"/>
    </source>
</evidence>
<organism evidence="3 4">
    <name type="scientific">Diplogelasinospora grovesii</name>
    <dbReference type="NCBI Taxonomy" id="303347"/>
    <lineage>
        <taxon>Eukaryota</taxon>
        <taxon>Fungi</taxon>
        <taxon>Dikarya</taxon>
        <taxon>Ascomycota</taxon>
        <taxon>Pezizomycotina</taxon>
        <taxon>Sordariomycetes</taxon>
        <taxon>Sordariomycetidae</taxon>
        <taxon>Sordariales</taxon>
        <taxon>Diplogelasinosporaceae</taxon>
        <taxon>Diplogelasinospora</taxon>
    </lineage>
</organism>
<name>A0AAN6S191_9PEZI</name>
<dbReference type="InterPro" id="IPR058925">
    <property type="entry name" value="zf-C2H2_AcuF"/>
</dbReference>
<proteinExistence type="predicted"/>
<dbReference type="Pfam" id="PF26082">
    <property type="entry name" value="zf-C2H2_AcuF"/>
    <property type="match status" value="1"/>
</dbReference>
<evidence type="ECO:0000256" key="1">
    <source>
        <dbReference type="SAM" id="MobiDB-lite"/>
    </source>
</evidence>
<dbReference type="Proteomes" id="UP001303473">
    <property type="component" value="Unassembled WGS sequence"/>
</dbReference>
<accession>A0AAN6S191</accession>
<evidence type="ECO:0000313" key="4">
    <source>
        <dbReference type="Proteomes" id="UP001303473"/>
    </source>
</evidence>
<feature type="region of interest" description="Disordered" evidence="1">
    <location>
        <begin position="264"/>
        <end position="289"/>
    </location>
</feature>
<protein>
    <recommendedName>
        <fullName evidence="2">Oxidoreductase acuF-like C2H2 type zinc-finger domain-containing protein</fullName>
    </recommendedName>
</protein>
<sequence length="518" mass="59308">MSYFRTEDFLDKAMESVSTESLRCLEAFRELCRLLSDGKAEHRELMPQTAIENEQGRFRVWCGNLGAVQEGYSSLDYRLRESVVMHSNIVKLLKQLLGNIRESIEVISGRRLPFEQQMRPQDMSDDESDSEANTDLELVMRLTNIVGIMKDLYKLSFKIRNPNFKSTPLRLSLYQEIDPESKVDIFEAFAKSDLQHVEELVKLSRTGRDAPDGWVDYLTPRLAAANTLRRKHFKYWERHARKLAGHLPQTSRTKARLGVGTQLGTRGKETTDTQTQMEREAEKSMPKTLLSQTEASRYEATLDDRTERGSVASYASTALDIEGKSVELPRPPSAALQGKEFICPYCLVLCPARHGWGKSWRVHVLHDLQAYLCTYEDCPQPNQLYRSRRHWVSHEDSTHRRYWRCHEHPDVLYQSAVGLRSHYHQAHAHELTEEQMNPFVELSTICVPDARSTCPTCFALGPFPMGITNHLANHLERVSVFALPRSVVEAEHSARGSNPSRRVGHRSVDSGLFLIRIA</sequence>
<feature type="domain" description="Oxidoreductase acuF-like C2H2 type zinc-finger" evidence="2">
    <location>
        <begin position="338"/>
        <end position="368"/>
    </location>
</feature>